<dbReference type="RefSeq" id="WP_265715559.1">
    <property type="nucleotide sequence ID" value="NZ_CP158797.1"/>
</dbReference>
<feature type="chain" id="PRO_5045375824" evidence="5">
    <location>
        <begin position="21"/>
        <end position="531"/>
    </location>
</feature>
<keyword evidence="8" id="KW-1185">Reference proteome</keyword>
<dbReference type="PANTHER" id="PTHR43280:SF29">
    <property type="entry name" value="ARAC-FAMILY TRANSCRIPTIONAL REGULATOR"/>
    <property type="match status" value="1"/>
</dbReference>
<dbReference type="PROSITE" id="PS01124">
    <property type="entry name" value="HTH_ARAC_FAMILY_2"/>
    <property type="match status" value="1"/>
</dbReference>
<gene>
    <name evidence="7" type="ORF">ABTW24_08875</name>
</gene>
<proteinExistence type="predicted"/>
<comment type="caution">
    <text evidence="7">The sequence shown here is derived from an EMBL/GenBank/DDBJ whole genome shotgun (WGS) entry which is preliminary data.</text>
</comment>
<protein>
    <submittedName>
        <fullName evidence="7">Helix-turn-helix domain-containing protein</fullName>
    </submittedName>
</protein>
<feature type="domain" description="HTH araC/xylS-type" evidence="6">
    <location>
        <begin position="428"/>
        <end position="520"/>
    </location>
</feature>
<feature type="transmembrane region" description="Helical" evidence="4">
    <location>
        <begin position="331"/>
        <end position="354"/>
    </location>
</feature>
<accession>A0ABV4HB33</accession>
<keyword evidence="4" id="KW-1133">Transmembrane helix</keyword>
<dbReference type="Pfam" id="PF12833">
    <property type="entry name" value="HTH_18"/>
    <property type="match status" value="1"/>
</dbReference>
<evidence type="ECO:0000256" key="1">
    <source>
        <dbReference type="ARBA" id="ARBA00023015"/>
    </source>
</evidence>
<evidence type="ECO:0000256" key="2">
    <source>
        <dbReference type="ARBA" id="ARBA00023125"/>
    </source>
</evidence>
<evidence type="ECO:0000259" key="6">
    <source>
        <dbReference type="PROSITE" id="PS01124"/>
    </source>
</evidence>
<organism evidence="7 8">
    <name type="scientific">Sphingobacterium thalpophilum</name>
    <dbReference type="NCBI Taxonomy" id="259"/>
    <lineage>
        <taxon>Bacteria</taxon>
        <taxon>Pseudomonadati</taxon>
        <taxon>Bacteroidota</taxon>
        <taxon>Sphingobacteriia</taxon>
        <taxon>Sphingobacteriales</taxon>
        <taxon>Sphingobacteriaceae</taxon>
        <taxon>Sphingobacterium</taxon>
    </lineage>
</organism>
<sequence length="531" mass="61206">MKKVLIICCFLISCPSFIFGQKKENEFDRRYVETNVSLVATNVVEAQRVADSLLAVASNDEQKIKSHMLLAKIYENKGDMSRSIKHAMKANSLAELTLNYSWQAVTSGLLSTTFRRLGLMKVSERYLLQAEKANEKQTDPQRQLLTRINIAHEWYFHAVAENDFHRAKKYVLQAASHIKMDGTEDKKALLIKATNDQLHATCELYFGNTNRTDSLLEASLQKLGNMETNLKPYIYRVMAESALVRKDLDKAAECLGLIEPYLKEKNVEELEMLTYQTKAAYYKLRGDLAKSHDYLAKATSIKENSNKLAQRISDDLIEEFGSTKEAYQSKYMMAVVGLLLLVLCFTVFGGYLFLLKRHYKKRYYQLKELDALRQTAERNLPVVHLQSPSLSKGDSELKKEAKDINISKETEERLYQQFLFEEQDQFYIDKNTSLVKLATSIGTNQRYASYIVQKYRNMDFYTYLQTYRINYIIDRIKKDPTLLDFKLAHLAEMCGFSSLSTFSTAFKNQTGLPPSAFVHFTKKELEGQMDQ</sequence>
<dbReference type="EMBL" id="JBEOQB010000002">
    <property type="protein sequence ID" value="MEZ0451705.1"/>
    <property type="molecule type" value="Genomic_DNA"/>
</dbReference>
<keyword evidence="3" id="KW-0804">Transcription</keyword>
<evidence type="ECO:0000313" key="7">
    <source>
        <dbReference type="EMBL" id="MEZ0451705.1"/>
    </source>
</evidence>
<dbReference type="InterPro" id="IPR009057">
    <property type="entry name" value="Homeodomain-like_sf"/>
</dbReference>
<reference evidence="7 8" key="1">
    <citation type="submission" date="2024-06" db="EMBL/GenBank/DDBJ databases">
        <title>Soil Sphingobacterium thalpophilum.</title>
        <authorList>
            <person name="Yang J."/>
            <person name="Li J."/>
        </authorList>
    </citation>
    <scope>NUCLEOTIDE SEQUENCE [LARGE SCALE GENOMIC DNA]</scope>
    <source>
        <strain evidence="7 8">22g91tb</strain>
    </source>
</reference>
<dbReference type="PANTHER" id="PTHR43280">
    <property type="entry name" value="ARAC-FAMILY TRANSCRIPTIONAL REGULATOR"/>
    <property type="match status" value="1"/>
</dbReference>
<keyword evidence="1" id="KW-0805">Transcription regulation</keyword>
<evidence type="ECO:0000256" key="4">
    <source>
        <dbReference type="SAM" id="Phobius"/>
    </source>
</evidence>
<keyword evidence="5" id="KW-0732">Signal</keyword>
<keyword evidence="4" id="KW-0472">Membrane</keyword>
<evidence type="ECO:0000313" key="8">
    <source>
        <dbReference type="Proteomes" id="UP001566204"/>
    </source>
</evidence>
<dbReference type="InterPro" id="IPR018060">
    <property type="entry name" value="HTH_AraC"/>
</dbReference>
<dbReference type="Proteomes" id="UP001566204">
    <property type="component" value="Unassembled WGS sequence"/>
</dbReference>
<keyword evidence="2" id="KW-0238">DNA-binding</keyword>
<keyword evidence="4" id="KW-0812">Transmembrane</keyword>
<evidence type="ECO:0000256" key="3">
    <source>
        <dbReference type="ARBA" id="ARBA00023163"/>
    </source>
</evidence>
<feature type="signal peptide" evidence="5">
    <location>
        <begin position="1"/>
        <end position="20"/>
    </location>
</feature>
<name>A0ABV4HB33_9SPHI</name>
<evidence type="ECO:0000256" key="5">
    <source>
        <dbReference type="SAM" id="SignalP"/>
    </source>
</evidence>
<dbReference type="Gene3D" id="1.25.40.10">
    <property type="entry name" value="Tetratricopeptide repeat domain"/>
    <property type="match status" value="1"/>
</dbReference>
<dbReference type="InterPro" id="IPR011990">
    <property type="entry name" value="TPR-like_helical_dom_sf"/>
</dbReference>
<dbReference type="SMART" id="SM00342">
    <property type="entry name" value="HTH_ARAC"/>
    <property type="match status" value="1"/>
</dbReference>
<dbReference type="SUPFAM" id="SSF48452">
    <property type="entry name" value="TPR-like"/>
    <property type="match status" value="1"/>
</dbReference>
<dbReference type="Gene3D" id="1.10.10.60">
    <property type="entry name" value="Homeodomain-like"/>
    <property type="match status" value="1"/>
</dbReference>
<dbReference type="SUPFAM" id="SSF46689">
    <property type="entry name" value="Homeodomain-like"/>
    <property type="match status" value="1"/>
</dbReference>